<organism evidence="2 3">
    <name type="scientific">Clathrus columnatus</name>
    <dbReference type="NCBI Taxonomy" id="1419009"/>
    <lineage>
        <taxon>Eukaryota</taxon>
        <taxon>Fungi</taxon>
        <taxon>Dikarya</taxon>
        <taxon>Basidiomycota</taxon>
        <taxon>Agaricomycotina</taxon>
        <taxon>Agaricomycetes</taxon>
        <taxon>Phallomycetidae</taxon>
        <taxon>Phallales</taxon>
        <taxon>Clathraceae</taxon>
        <taxon>Clathrus</taxon>
    </lineage>
</organism>
<keyword evidence="1" id="KW-0472">Membrane</keyword>
<proteinExistence type="predicted"/>
<sequence>MRSFVYNRNIPGGPVGYQQGYSNLPFSYAALLGFTSATWLQDGFLQIPIPLVFYCLTVGLNATLGGLIIYQLLKDRKELAETLGNYRTKLILNNVDIIIEGGIMYSIVGIVLIISFRLDPAIATGIEGLYGPLTALTSHLIAYRMVKGTAWSRDAVYQVRHDYARILNKDPEIQENEENTQLLSLSERFVLREDE</sequence>
<keyword evidence="1" id="KW-0812">Transmembrane</keyword>
<protein>
    <submittedName>
        <fullName evidence="2">Uncharacterized protein</fullName>
    </submittedName>
</protein>
<name>A0AAV5A2N7_9AGAM</name>
<reference evidence="2" key="1">
    <citation type="submission" date="2021-10" db="EMBL/GenBank/DDBJ databases">
        <title>De novo Genome Assembly of Clathrus columnatus (Basidiomycota, Fungi) Using Illumina and Nanopore Sequence Data.</title>
        <authorList>
            <person name="Ogiso-Tanaka E."/>
            <person name="Itagaki H."/>
            <person name="Hosoya T."/>
            <person name="Hosaka K."/>
        </authorList>
    </citation>
    <scope>NUCLEOTIDE SEQUENCE</scope>
    <source>
        <strain evidence="2">MO-923</strain>
    </source>
</reference>
<evidence type="ECO:0000313" key="3">
    <source>
        <dbReference type="Proteomes" id="UP001050691"/>
    </source>
</evidence>
<feature type="transmembrane region" description="Helical" evidence="1">
    <location>
        <begin position="94"/>
        <end position="116"/>
    </location>
</feature>
<dbReference type="AlphaFoldDB" id="A0AAV5A2N7"/>
<comment type="caution">
    <text evidence="2">The sequence shown here is derived from an EMBL/GenBank/DDBJ whole genome shotgun (WGS) entry which is preliminary data.</text>
</comment>
<feature type="transmembrane region" description="Helical" evidence="1">
    <location>
        <begin position="51"/>
        <end position="73"/>
    </location>
</feature>
<keyword evidence="1" id="KW-1133">Transmembrane helix</keyword>
<feature type="transmembrane region" description="Helical" evidence="1">
    <location>
        <begin position="122"/>
        <end position="143"/>
    </location>
</feature>
<feature type="transmembrane region" description="Helical" evidence="1">
    <location>
        <begin position="21"/>
        <end position="39"/>
    </location>
</feature>
<evidence type="ECO:0000313" key="2">
    <source>
        <dbReference type="EMBL" id="GJJ08926.1"/>
    </source>
</evidence>
<evidence type="ECO:0000256" key="1">
    <source>
        <dbReference type="SAM" id="Phobius"/>
    </source>
</evidence>
<dbReference type="Proteomes" id="UP001050691">
    <property type="component" value="Unassembled WGS sequence"/>
</dbReference>
<accession>A0AAV5A2N7</accession>
<keyword evidence="3" id="KW-1185">Reference proteome</keyword>
<dbReference type="EMBL" id="BPWL01000003">
    <property type="protein sequence ID" value="GJJ08926.1"/>
    <property type="molecule type" value="Genomic_DNA"/>
</dbReference>
<gene>
    <name evidence="2" type="ORF">Clacol_003146</name>
</gene>